<keyword evidence="6" id="KW-0732">Signal</keyword>
<evidence type="ECO:0000313" key="9">
    <source>
        <dbReference type="Proteomes" id="UP001500956"/>
    </source>
</evidence>
<feature type="compositionally biased region" description="Basic residues" evidence="5">
    <location>
        <begin position="227"/>
        <end position="236"/>
    </location>
</feature>
<dbReference type="SUPFAM" id="SSF54001">
    <property type="entry name" value="Cysteine proteinases"/>
    <property type="match status" value="1"/>
</dbReference>
<name>A0ABP8Y936_9MICO</name>
<dbReference type="PROSITE" id="PS51318">
    <property type="entry name" value="TAT"/>
    <property type="match status" value="1"/>
</dbReference>
<comment type="similarity">
    <text evidence="1">Belongs to the peptidase C40 family.</text>
</comment>
<feature type="chain" id="PRO_5045943087" description="NlpC/P60 domain-containing protein" evidence="6">
    <location>
        <begin position="43"/>
        <end position="282"/>
    </location>
</feature>
<evidence type="ECO:0000256" key="5">
    <source>
        <dbReference type="SAM" id="MobiDB-lite"/>
    </source>
</evidence>
<evidence type="ECO:0000256" key="6">
    <source>
        <dbReference type="SAM" id="SignalP"/>
    </source>
</evidence>
<feature type="region of interest" description="Disordered" evidence="5">
    <location>
        <begin position="218"/>
        <end position="238"/>
    </location>
</feature>
<keyword evidence="3" id="KW-0378">Hydrolase</keyword>
<evidence type="ECO:0000256" key="1">
    <source>
        <dbReference type="ARBA" id="ARBA00007074"/>
    </source>
</evidence>
<feature type="signal peptide" evidence="6">
    <location>
        <begin position="1"/>
        <end position="42"/>
    </location>
</feature>
<dbReference type="RefSeq" id="WP_172151080.1">
    <property type="nucleotide sequence ID" value="NZ_BAABID010000006.1"/>
</dbReference>
<protein>
    <recommendedName>
        <fullName evidence="7">NlpC/P60 domain-containing protein</fullName>
    </recommendedName>
</protein>
<keyword evidence="4" id="KW-0788">Thiol protease</keyword>
<dbReference type="EMBL" id="BAABID010000006">
    <property type="protein sequence ID" value="GAA4723800.1"/>
    <property type="molecule type" value="Genomic_DNA"/>
</dbReference>
<dbReference type="InterPro" id="IPR038765">
    <property type="entry name" value="Papain-like_cys_pep_sf"/>
</dbReference>
<evidence type="ECO:0000256" key="3">
    <source>
        <dbReference type="ARBA" id="ARBA00022801"/>
    </source>
</evidence>
<dbReference type="PROSITE" id="PS51935">
    <property type="entry name" value="NLPC_P60"/>
    <property type="match status" value="1"/>
</dbReference>
<organism evidence="8 9">
    <name type="scientific">Isoptericola chiayiensis</name>
    <dbReference type="NCBI Taxonomy" id="579446"/>
    <lineage>
        <taxon>Bacteria</taxon>
        <taxon>Bacillati</taxon>
        <taxon>Actinomycetota</taxon>
        <taxon>Actinomycetes</taxon>
        <taxon>Micrococcales</taxon>
        <taxon>Promicromonosporaceae</taxon>
        <taxon>Isoptericola</taxon>
    </lineage>
</organism>
<feature type="domain" description="NlpC/P60" evidence="7">
    <location>
        <begin position="170"/>
        <end position="282"/>
    </location>
</feature>
<gene>
    <name evidence="8" type="ORF">GCM10023216_11850</name>
</gene>
<evidence type="ECO:0000259" key="7">
    <source>
        <dbReference type="PROSITE" id="PS51935"/>
    </source>
</evidence>
<evidence type="ECO:0000256" key="4">
    <source>
        <dbReference type="ARBA" id="ARBA00022807"/>
    </source>
</evidence>
<keyword evidence="9" id="KW-1185">Reference proteome</keyword>
<reference evidence="9" key="1">
    <citation type="journal article" date="2019" name="Int. J. Syst. Evol. Microbiol.">
        <title>The Global Catalogue of Microorganisms (GCM) 10K type strain sequencing project: providing services to taxonomists for standard genome sequencing and annotation.</title>
        <authorList>
            <consortium name="The Broad Institute Genomics Platform"/>
            <consortium name="The Broad Institute Genome Sequencing Center for Infectious Disease"/>
            <person name="Wu L."/>
            <person name="Ma J."/>
        </authorList>
    </citation>
    <scope>NUCLEOTIDE SEQUENCE [LARGE SCALE GENOMIC DNA]</scope>
    <source>
        <strain evidence="9">JCM 18063</strain>
    </source>
</reference>
<dbReference type="InterPro" id="IPR006311">
    <property type="entry name" value="TAT_signal"/>
</dbReference>
<sequence length="282" mass="29923">MSTSTTIAPARPRLVRRAAVAMSLTAALAGGTLVAGAGTASAAPASTTTASASTAALGGVVVTGKKKATPNVKVSVSRKKGTKGKAHTRPKYTVKVTKHGDAVKSRVRLFINGDKKAVKKVNKNGIVRFRPGWGKYDTGKNRIRLTVVPAKSTGLAKEKKHRVVRAKAKQNRGQKVVRVAHKYVGHRYSYGGGSPRTGFDCSGFTSYVYKKATGKTLPRSSSAQRSAGKKVSRSKAKKGDIVYTPGHVAIYAGNGRIIEAARPGVGVVKRKMWQDNPTFIRV</sequence>
<dbReference type="Proteomes" id="UP001500956">
    <property type="component" value="Unassembled WGS sequence"/>
</dbReference>
<evidence type="ECO:0000313" key="8">
    <source>
        <dbReference type="EMBL" id="GAA4723800.1"/>
    </source>
</evidence>
<dbReference type="InterPro" id="IPR000064">
    <property type="entry name" value="NLP_P60_dom"/>
</dbReference>
<evidence type="ECO:0000256" key="2">
    <source>
        <dbReference type="ARBA" id="ARBA00022670"/>
    </source>
</evidence>
<dbReference type="PANTHER" id="PTHR47053:SF1">
    <property type="entry name" value="MUREIN DD-ENDOPEPTIDASE MEPH-RELATED"/>
    <property type="match status" value="1"/>
</dbReference>
<proteinExistence type="inferred from homology"/>
<dbReference type="Gene3D" id="3.90.1720.10">
    <property type="entry name" value="endopeptidase domain like (from Nostoc punctiforme)"/>
    <property type="match status" value="1"/>
</dbReference>
<keyword evidence="2" id="KW-0645">Protease</keyword>
<dbReference type="PANTHER" id="PTHR47053">
    <property type="entry name" value="MUREIN DD-ENDOPEPTIDASE MEPH-RELATED"/>
    <property type="match status" value="1"/>
</dbReference>
<dbReference type="InterPro" id="IPR051202">
    <property type="entry name" value="Peptidase_C40"/>
</dbReference>
<comment type="caution">
    <text evidence="8">The sequence shown here is derived from an EMBL/GenBank/DDBJ whole genome shotgun (WGS) entry which is preliminary data.</text>
</comment>
<accession>A0ABP8Y936</accession>
<dbReference type="Pfam" id="PF00877">
    <property type="entry name" value="NLPC_P60"/>
    <property type="match status" value="1"/>
</dbReference>